<feature type="region of interest" description="Disordered" evidence="1">
    <location>
        <begin position="156"/>
        <end position="178"/>
    </location>
</feature>
<keyword evidence="3" id="KW-1185">Reference proteome</keyword>
<reference evidence="2" key="1">
    <citation type="submission" date="2015-04" db="UniProtKB">
        <authorList>
            <consortium name="EnsemblPlants"/>
        </authorList>
    </citation>
    <scope>IDENTIFICATION</scope>
</reference>
<dbReference type="Proteomes" id="UP000026962">
    <property type="component" value="Chromosome 2"/>
</dbReference>
<proteinExistence type="predicted"/>
<name>A0A0E0K1S7_ORYPU</name>
<feature type="compositionally biased region" description="Basic and acidic residues" evidence="1">
    <location>
        <begin position="156"/>
        <end position="169"/>
    </location>
</feature>
<feature type="compositionally biased region" description="Basic and acidic residues" evidence="1">
    <location>
        <begin position="276"/>
        <end position="289"/>
    </location>
</feature>
<evidence type="ECO:0000313" key="3">
    <source>
        <dbReference type="Proteomes" id="UP000026962"/>
    </source>
</evidence>
<dbReference type="HOGENOM" id="CLU_881047_0_0_1"/>
<sequence length="316" mass="34206">MQRHRIGARPPCCRPPHPPRRRGGVSVARGCCDGAVRFTVPAVSSAVAAAWTARRSEQKKKMLKAAREEKYDTPSSPELLEEAKVIDAGSASKVHDAGQLDETQRVPKPRQRRLLGHAVAVVIVSWWRDGDDQQEVELRNRRRHRHRWPERGADAVDRRVFGGGERQESGEDADGEAEVEVDQLVLADGAEGVDAAAAVQRFGEDATTTGCSQKRSNMSRPCRRAWRGVWARRRAQGGAGSPSLAAPKAPAAADSPSSSPSAVGCPSSPSTAGRCPGDEMRTRGGREMGNDQLKALGINVSPQRLNLINKELKPDV</sequence>
<accession>A0A0E0K1S7</accession>
<dbReference type="EnsemblPlants" id="OPUNC02G20300.1">
    <property type="protein sequence ID" value="OPUNC02G20300.1"/>
    <property type="gene ID" value="OPUNC02G20300"/>
</dbReference>
<dbReference type="Gramene" id="OPUNC02G20300.1">
    <property type="protein sequence ID" value="OPUNC02G20300.1"/>
    <property type="gene ID" value="OPUNC02G20300"/>
</dbReference>
<organism evidence="2">
    <name type="scientific">Oryza punctata</name>
    <name type="common">Red rice</name>
    <dbReference type="NCBI Taxonomy" id="4537"/>
    <lineage>
        <taxon>Eukaryota</taxon>
        <taxon>Viridiplantae</taxon>
        <taxon>Streptophyta</taxon>
        <taxon>Embryophyta</taxon>
        <taxon>Tracheophyta</taxon>
        <taxon>Spermatophyta</taxon>
        <taxon>Magnoliopsida</taxon>
        <taxon>Liliopsida</taxon>
        <taxon>Poales</taxon>
        <taxon>Poaceae</taxon>
        <taxon>BOP clade</taxon>
        <taxon>Oryzoideae</taxon>
        <taxon>Oryzeae</taxon>
        <taxon>Oryzinae</taxon>
        <taxon>Oryza</taxon>
    </lineage>
</organism>
<feature type="region of interest" description="Disordered" evidence="1">
    <location>
        <begin position="233"/>
        <end position="297"/>
    </location>
</feature>
<reference evidence="2" key="2">
    <citation type="submission" date="2018-05" db="EMBL/GenBank/DDBJ databases">
        <title>OpunRS2 (Oryza punctata Reference Sequence Version 2).</title>
        <authorList>
            <person name="Zhang J."/>
            <person name="Kudrna D."/>
            <person name="Lee S."/>
            <person name="Talag J."/>
            <person name="Welchert J."/>
            <person name="Wing R.A."/>
        </authorList>
    </citation>
    <scope>NUCLEOTIDE SEQUENCE [LARGE SCALE GENOMIC DNA]</scope>
</reference>
<protein>
    <submittedName>
        <fullName evidence="2">Uncharacterized protein</fullName>
    </submittedName>
</protein>
<dbReference type="AlphaFoldDB" id="A0A0E0K1S7"/>
<feature type="compositionally biased region" description="Low complexity" evidence="1">
    <location>
        <begin position="241"/>
        <end position="270"/>
    </location>
</feature>
<evidence type="ECO:0000256" key="1">
    <source>
        <dbReference type="SAM" id="MobiDB-lite"/>
    </source>
</evidence>
<evidence type="ECO:0000313" key="2">
    <source>
        <dbReference type="EnsemblPlants" id="OPUNC02G20300.1"/>
    </source>
</evidence>
<feature type="region of interest" description="Disordered" evidence="1">
    <location>
        <begin position="1"/>
        <end position="26"/>
    </location>
</feature>